<dbReference type="InParanoid" id="W7XC72"/>
<organism evidence="1 2">
    <name type="scientific">Tetrahymena thermophila (strain SB210)</name>
    <dbReference type="NCBI Taxonomy" id="312017"/>
    <lineage>
        <taxon>Eukaryota</taxon>
        <taxon>Sar</taxon>
        <taxon>Alveolata</taxon>
        <taxon>Ciliophora</taxon>
        <taxon>Intramacronucleata</taxon>
        <taxon>Oligohymenophorea</taxon>
        <taxon>Hymenostomatida</taxon>
        <taxon>Tetrahymenina</taxon>
        <taxon>Tetrahymenidae</taxon>
        <taxon>Tetrahymena</taxon>
    </lineage>
</organism>
<keyword evidence="2" id="KW-1185">Reference proteome</keyword>
<reference evidence="2" key="1">
    <citation type="journal article" date="2006" name="PLoS Biol.">
        <title>Macronuclear genome sequence of the ciliate Tetrahymena thermophila, a model eukaryote.</title>
        <authorList>
            <person name="Eisen J.A."/>
            <person name="Coyne R.S."/>
            <person name="Wu M."/>
            <person name="Wu D."/>
            <person name="Thiagarajan M."/>
            <person name="Wortman J.R."/>
            <person name="Badger J.H."/>
            <person name="Ren Q."/>
            <person name="Amedeo P."/>
            <person name="Jones K.M."/>
            <person name="Tallon L.J."/>
            <person name="Delcher A.L."/>
            <person name="Salzberg S.L."/>
            <person name="Silva J.C."/>
            <person name="Haas B.J."/>
            <person name="Majoros W.H."/>
            <person name="Farzad M."/>
            <person name="Carlton J.M."/>
            <person name="Smith R.K. Jr."/>
            <person name="Garg J."/>
            <person name="Pearlman R.E."/>
            <person name="Karrer K.M."/>
            <person name="Sun L."/>
            <person name="Manning G."/>
            <person name="Elde N.C."/>
            <person name="Turkewitz A.P."/>
            <person name="Asai D.J."/>
            <person name="Wilkes D.E."/>
            <person name="Wang Y."/>
            <person name="Cai H."/>
            <person name="Collins K."/>
            <person name="Stewart B.A."/>
            <person name="Lee S.R."/>
            <person name="Wilamowska K."/>
            <person name="Weinberg Z."/>
            <person name="Ruzzo W.L."/>
            <person name="Wloga D."/>
            <person name="Gaertig J."/>
            <person name="Frankel J."/>
            <person name="Tsao C.-C."/>
            <person name="Gorovsky M.A."/>
            <person name="Keeling P.J."/>
            <person name="Waller R.F."/>
            <person name="Patron N.J."/>
            <person name="Cherry J.M."/>
            <person name="Stover N.A."/>
            <person name="Krieger C.J."/>
            <person name="del Toro C."/>
            <person name="Ryder H.F."/>
            <person name="Williamson S.C."/>
            <person name="Barbeau R.A."/>
            <person name="Hamilton E.P."/>
            <person name="Orias E."/>
        </authorList>
    </citation>
    <scope>NUCLEOTIDE SEQUENCE [LARGE SCALE GENOMIC DNA]</scope>
    <source>
        <strain evidence="2">SB210</strain>
    </source>
</reference>
<dbReference type="RefSeq" id="XP_012652465.1">
    <property type="nucleotide sequence ID" value="XM_012797011.1"/>
</dbReference>
<dbReference type="AlphaFoldDB" id="W7XC72"/>
<gene>
    <name evidence="1" type="ORF">TTHERM_000748947</name>
</gene>
<protein>
    <submittedName>
        <fullName evidence="1">Uncharacterized protein</fullName>
    </submittedName>
</protein>
<dbReference type="Proteomes" id="UP000009168">
    <property type="component" value="Unassembled WGS sequence"/>
</dbReference>
<dbReference type="KEGG" id="tet:TTHERM_000748947"/>
<name>W7XC72_TETTS</name>
<dbReference type="EMBL" id="GG662726">
    <property type="protein sequence ID" value="EWS75007.1"/>
    <property type="molecule type" value="Genomic_DNA"/>
</dbReference>
<dbReference type="GeneID" id="24440495"/>
<evidence type="ECO:0000313" key="2">
    <source>
        <dbReference type="Proteomes" id="UP000009168"/>
    </source>
</evidence>
<proteinExistence type="predicted"/>
<evidence type="ECO:0000313" key="1">
    <source>
        <dbReference type="EMBL" id="EWS75007.1"/>
    </source>
</evidence>
<accession>W7XC72</accession>
<sequence length="511" mass="60573">MTYNFNKQLNITVYQIDLTNQSIQKINSLSDSNCYSFKIIQKFSSLQDELVNNYFIDQIIIVENFNNLKIYDLKLSLIYQSNQLLIQYILYTNRVSNDDKTYVLIGQNEFLLLNIQNNNQIFTKLDFQYRQESQIYEAEQKINGQNTFYSIKFFSDNKIYEYNINMQRNLTNITRIDQMKNVSKYPFFKKNIRKSLNFTFNYFSGDSTGLLLASLSPKSKFTQLIQIGQNYISQIIQIQQLGIILKMESSKDLSYFDMYTNKVVQLPNTKGNQNIFIKQNTVIVSKKRVYINNELYDNLILIDLSQNNAVLTFQNKIFLNGFIYDENDQLIYAYGDSILILNLHLQLVYTIQDQKYQQTSYQQCQTSQDYLICLQQYQRQANINEYEIFIFHKTLKNFQKVYLGQVQKMIYMDVDTQYQNIFIRQVNLQIYSFQGQYKQAVQKQIEKCLFQPSMMICESQKKLLLIDRLSLVLTELGVPEDDSSCLKYIYIDFLNYLLFQTTLSTNKISVN</sequence>